<evidence type="ECO:0000313" key="6">
    <source>
        <dbReference type="Proteomes" id="UP000661112"/>
    </source>
</evidence>
<reference evidence="5 6" key="1">
    <citation type="journal article" date="2020" name="ISME J.">
        <title>Comparative genomics reveals insights into cyanobacterial evolution and habitat adaptation.</title>
        <authorList>
            <person name="Chen M.Y."/>
            <person name="Teng W.K."/>
            <person name="Zhao L."/>
            <person name="Hu C.X."/>
            <person name="Zhou Y.K."/>
            <person name="Han B.P."/>
            <person name="Song L.R."/>
            <person name="Shu W.S."/>
        </authorList>
    </citation>
    <scope>NUCLEOTIDE SEQUENCE [LARGE SCALE GENOMIC DNA]</scope>
    <source>
        <strain evidence="5 6">FACHB-119</strain>
    </source>
</reference>
<dbReference type="SUPFAM" id="SSF55816">
    <property type="entry name" value="5'-nucleotidase (syn. UDP-sugar hydrolase), C-terminal domain"/>
    <property type="match status" value="1"/>
</dbReference>
<gene>
    <name evidence="5" type="ORF">H6G83_21625</name>
</gene>
<keyword evidence="1" id="KW-0732">Signal</keyword>
<dbReference type="PANTHER" id="PTHR11575:SF24">
    <property type="entry name" value="5'-NUCLEOTIDASE"/>
    <property type="match status" value="1"/>
</dbReference>
<keyword evidence="2" id="KW-0378">Hydrolase</keyword>
<keyword evidence="2" id="KW-0547">Nucleotide-binding</keyword>
<comment type="similarity">
    <text evidence="2">Belongs to the 5'-nucleotidase family.</text>
</comment>
<dbReference type="InterPro" id="IPR036907">
    <property type="entry name" value="5'-Nucleotdase_C_sf"/>
</dbReference>
<dbReference type="Gene3D" id="3.90.780.10">
    <property type="entry name" value="5'-Nucleotidase, C-terminal domain"/>
    <property type="match status" value="1"/>
</dbReference>
<protein>
    <submittedName>
        <fullName evidence="5">Bifunctional metallophosphatase/5'-nucleotidase</fullName>
    </submittedName>
</protein>
<dbReference type="Pfam" id="PF02872">
    <property type="entry name" value="5_nucleotid_C"/>
    <property type="match status" value="1"/>
</dbReference>
<dbReference type="InterPro" id="IPR029052">
    <property type="entry name" value="Metallo-depent_PP-like"/>
</dbReference>
<feature type="domain" description="5'-Nucleotidase C-terminal" evidence="4">
    <location>
        <begin position="333"/>
        <end position="461"/>
    </location>
</feature>
<dbReference type="InterPro" id="IPR008334">
    <property type="entry name" value="5'-Nucleotdase_C"/>
</dbReference>
<dbReference type="SUPFAM" id="SSF56300">
    <property type="entry name" value="Metallo-dependent phosphatases"/>
    <property type="match status" value="1"/>
</dbReference>
<evidence type="ECO:0000313" key="5">
    <source>
        <dbReference type="EMBL" id="MBD2503172.1"/>
    </source>
</evidence>
<sequence length="553" mass="61532">MKLINQGCAVVIQTLLAITLATPVLAEIVNINLLQLNDIYEITPVEGGKRGGLARVATLREQLYKANPRTYTILAGDAFSPSALGTAKIGDTPLAGQQMVAVMNSLGLDYATFGNHEFDIKENLFYKRLQESRFRWVSSNVSDSTGQPFKDIPRSIVFNVKGDLGAMVKVGLIGVTLDSNPANYVKYTDPITAAQQEVRELKGKVDIIVAITHQSIEDDHKLAENVPGIDIILGGHEHENIQQWRGQNFTPIFKADANARTVYVHQLSYDTTKKSLKINSQLIPITDQICEDEKVKKIVDEWVERGDKAFRDDGFEPKQVIAKLDFALDGLESSVRNKSTKLTELIAQAMLQEVPDADLAVYNSGSIRIDDEIPPGEITQYDVIRILPFGGTVVSVEIKGDLLQKALEQGEKNKGTGGYLQTANVSQQANSGNWLIQGKPIDPNRDYKIATVDFLMKGKEQGLEFLKVLELRAKPKRDIRFVVIDQLKRQATNQVLKSIPLTFFDRKYSPRESGLPLIPFYKKYDTNANAQTYAKYHFLNARILNAPTSTPPD</sequence>
<dbReference type="PRINTS" id="PR01607">
    <property type="entry name" value="APYRASEFAMLY"/>
</dbReference>
<dbReference type="Proteomes" id="UP000661112">
    <property type="component" value="Unassembled WGS sequence"/>
</dbReference>
<evidence type="ECO:0000256" key="1">
    <source>
        <dbReference type="ARBA" id="ARBA00022729"/>
    </source>
</evidence>
<keyword evidence="6" id="KW-1185">Reference proteome</keyword>
<organism evidence="5 6">
    <name type="scientific">Anabaena azotica FACHB-119</name>
    <dbReference type="NCBI Taxonomy" id="947527"/>
    <lineage>
        <taxon>Bacteria</taxon>
        <taxon>Bacillati</taxon>
        <taxon>Cyanobacteriota</taxon>
        <taxon>Cyanophyceae</taxon>
        <taxon>Nostocales</taxon>
        <taxon>Nostocaceae</taxon>
        <taxon>Anabaena</taxon>
        <taxon>Anabaena azotica</taxon>
    </lineage>
</organism>
<dbReference type="Gene3D" id="3.60.21.10">
    <property type="match status" value="1"/>
</dbReference>
<dbReference type="InterPro" id="IPR006179">
    <property type="entry name" value="5_nucleotidase/apyrase"/>
</dbReference>
<dbReference type="EMBL" id="JACJSG010000031">
    <property type="protein sequence ID" value="MBD2503172.1"/>
    <property type="molecule type" value="Genomic_DNA"/>
</dbReference>
<evidence type="ECO:0000259" key="4">
    <source>
        <dbReference type="Pfam" id="PF02872"/>
    </source>
</evidence>
<evidence type="ECO:0000256" key="2">
    <source>
        <dbReference type="RuleBase" id="RU362119"/>
    </source>
</evidence>
<dbReference type="Pfam" id="PF00149">
    <property type="entry name" value="Metallophos"/>
    <property type="match status" value="1"/>
</dbReference>
<evidence type="ECO:0000259" key="3">
    <source>
        <dbReference type="Pfam" id="PF00149"/>
    </source>
</evidence>
<dbReference type="PANTHER" id="PTHR11575">
    <property type="entry name" value="5'-NUCLEOTIDASE-RELATED"/>
    <property type="match status" value="1"/>
</dbReference>
<name>A0ABR8D8C4_9NOST</name>
<feature type="domain" description="Calcineurin-like phosphoesterase" evidence="3">
    <location>
        <begin position="33"/>
        <end position="239"/>
    </location>
</feature>
<accession>A0ABR8D8C4</accession>
<proteinExistence type="inferred from homology"/>
<comment type="caution">
    <text evidence="5">The sequence shown here is derived from an EMBL/GenBank/DDBJ whole genome shotgun (WGS) entry which is preliminary data.</text>
</comment>
<dbReference type="InterPro" id="IPR004843">
    <property type="entry name" value="Calcineurin-like_PHP"/>
</dbReference>